<dbReference type="Pfam" id="PF04135">
    <property type="entry name" value="Nop10p"/>
    <property type="match status" value="1"/>
</dbReference>
<dbReference type="Gene3D" id="2.20.28.40">
    <property type="entry name" value="H/ACA ribonucleoprotein complex, subunit Nop10"/>
    <property type="match status" value="1"/>
</dbReference>
<dbReference type="GO" id="GO:0000454">
    <property type="term" value="P:snoRNA guided rRNA pseudouridine synthesis"/>
    <property type="evidence" value="ECO:0007669"/>
    <property type="project" value="EnsemblFungi"/>
</dbReference>
<dbReference type="Proteomes" id="UP000094112">
    <property type="component" value="Unassembled WGS sequence"/>
</dbReference>
<evidence type="ECO:0000256" key="7">
    <source>
        <dbReference type="ARBA" id="ARBA00023274"/>
    </source>
</evidence>
<dbReference type="InterPro" id="IPR036756">
    <property type="entry name" value="H/ACA_rnp_Nop10_sf"/>
</dbReference>
<evidence type="ECO:0000256" key="3">
    <source>
        <dbReference type="ARBA" id="ARBA00021838"/>
    </source>
</evidence>
<keyword evidence="5" id="KW-0698">rRNA processing</keyword>
<dbReference type="RefSeq" id="XP_019038052.1">
    <property type="nucleotide sequence ID" value="XM_019181982.1"/>
</dbReference>
<name>A0A1E3P0E5_WICAA</name>
<evidence type="ECO:0000256" key="2">
    <source>
        <dbReference type="ARBA" id="ARBA00009462"/>
    </source>
</evidence>
<keyword evidence="6" id="KW-0539">Nucleus</keyword>
<dbReference type="GO" id="GO:1904874">
    <property type="term" value="P:positive regulation of telomerase RNA localization to Cajal body"/>
    <property type="evidence" value="ECO:0007669"/>
    <property type="project" value="TreeGrafter"/>
</dbReference>
<dbReference type="GO" id="GO:0030515">
    <property type="term" value="F:snoRNA binding"/>
    <property type="evidence" value="ECO:0007669"/>
    <property type="project" value="InterPro"/>
</dbReference>
<evidence type="ECO:0000256" key="9">
    <source>
        <dbReference type="ARBA" id="ARBA00031779"/>
    </source>
</evidence>
<dbReference type="GO" id="GO:0031120">
    <property type="term" value="P:snRNA pseudouridine synthesis"/>
    <property type="evidence" value="ECO:0007669"/>
    <property type="project" value="EnsemblFungi"/>
</dbReference>
<dbReference type="PANTHER" id="PTHR13305:SF0">
    <property type="entry name" value="H_ACA RIBONUCLEOPROTEIN COMPLEX SUBUNIT 3"/>
    <property type="match status" value="1"/>
</dbReference>
<comment type="subcellular location">
    <subcellularLocation>
        <location evidence="1">Nucleus</location>
        <location evidence="1">Nucleolus</location>
    </subcellularLocation>
</comment>
<keyword evidence="12" id="KW-1185">Reference proteome</keyword>
<dbReference type="InterPro" id="IPR007264">
    <property type="entry name" value="H/ACA_rnp_Nop10"/>
</dbReference>
<evidence type="ECO:0000256" key="1">
    <source>
        <dbReference type="ARBA" id="ARBA00004604"/>
    </source>
</evidence>
<dbReference type="OrthoDB" id="13807at2759"/>
<proteinExistence type="inferred from homology"/>
<keyword evidence="4" id="KW-0690">Ribosome biogenesis</keyword>
<dbReference type="EMBL" id="KV454211">
    <property type="protein sequence ID" value="ODQ58845.1"/>
    <property type="molecule type" value="Genomic_DNA"/>
</dbReference>
<dbReference type="PANTHER" id="PTHR13305">
    <property type="entry name" value="RIBOSOME BIOGENESIS PROTEIN NOP10"/>
    <property type="match status" value="1"/>
</dbReference>
<evidence type="ECO:0000256" key="4">
    <source>
        <dbReference type="ARBA" id="ARBA00022517"/>
    </source>
</evidence>
<gene>
    <name evidence="11" type="ORF">WICANDRAFT_32588</name>
</gene>
<dbReference type="SUPFAM" id="SSF144210">
    <property type="entry name" value="Nop10-like SnoRNP"/>
    <property type="match status" value="1"/>
</dbReference>
<dbReference type="STRING" id="683960.A0A1E3P0E5"/>
<reference evidence="11 12" key="1">
    <citation type="journal article" date="2016" name="Proc. Natl. Acad. Sci. U.S.A.">
        <title>Comparative genomics of biotechnologically important yeasts.</title>
        <authorList>
            <person name="Riley R."/>
            <person name="Haridas S."/>
            <person name="Wolfe K.H."/>
            <person name="Lopes M.R."/>
            <person name="Hittinger C.T."/>
            <person name="Goeker M."/>
            <person name="Salamov A.A."/>
            <person name="Wisecaver J.H."/>
            <person name="Long T.M."/>
            <person name="Calvey C.H."/>
            <person name="Aerts A.L."/>
            <person name="Barry K.W."/>
            <person name="Choi C."/>
            <person name="Clum A."/>
            <person name="Coughlan A.Y."/>
            <person name="Deshpande S."/>
            <person name="Douglass A.P."/>
            <person name="Hanson S.J."/>
            <person name="Klenk H.-P."/>
            <person name="LaButti K.M."/>
            <person name="Lapidus A."/>
            <person name="Lindquist E.A."/>
            <person name="Lipzen A.M."/>
            <person name="Meier-Kolthoff J.P."/>
            <person name="Ohm R.A."/>
            <person name="Otillar R.P."/>
            <person name="Pangilinan J.L."/>
            <person name="Peng Y."/>
            <person name="Rokas A."/>
            <person name="Rosa C.A."/>
            <person name="Scheuner C."/>
            <person name="Sibirny A.A."/>
            <person name="Slot J.C."/>
            <person name="Stielow J.B."/>
            <person name="Sun H."/>
            <person name="Kurtzman C.P."/>
            <person name="Blackwell M."/>
            <person name="Grigoriev I.V."/>
            <person name="Jeffries T.W."/>
        </authorList>
    </citation>
    <scope>NUCLEOTIDE SEQUENCE [LARGE SCALE GENOMIC DNA]</scope>
    <source>
        <strain evidence="12">ATCC 58044 / CBS 1984 / NCYC 433 / NRRL Y-366-8</strain>
    </source>
</reference>
<sequence length="61" mass="7021">MHLMYTLGPDGKRIYTLSKTTEAGEITKSAHPARFSPDDKYSRHRVTLKKRFNLLPTQQGM</sequence>
<protein>
    <recommendedName>
        <fullName evidence="3">H/ACA ribonucleoprotein complex subunit NOP10</fullName>
    </recommendedName>
    <alternativeName>
        <fullName evidence="8">Nucleolar protein 10</fullName>
    </alternativeName>
    <alternativeName>
        <fullName evidence="9">Nucleolar protein family A member 3</fullName>
    </alternativeName>
    <alternativeName>
        <fullName evidence="10">snoRNP protein NOP10</fullName>
    </alternativeName>
</protein>
<comment type="similarity">
    <text evidence="2">Belongs to the NOP10 family.</text>
</comment>
<evidence type="ECO:0000256" key="8">
    <source>
        <dbReference type="ARBA" id="ARBA00030185"/>
    </source>
</evidence>
<dbReference type="GO" id="GO:0070034">
    <property type="term" value="F:telomerase RNA binding"/>
    <property type="evidence" value="ECO:0007669"/>
    <property type="project" value="TreeGrafter"/>
</dbReference>
<organism evidence="11 12">
    <name type="scientific">Wickerhamomyces anomalus (strain ATCC 58044 / CBS 1984 / NCYC 433 / NRRL Y-366-8)</name>
    <name type="common">Yeast</name>
    <name type="synonym">Hansenula anomala</name>
    <dbReference type="NCBI Taxonomy" id="683960"/>
    <lineage>
        <taxon>Eukaryota</taxon>
        <taxon>Fungi</taxon>
        <taxon>Dikarya</taxon>
        <taxon>Ascomycota</taxon>
        <taxon>Saccharomycotina</taxon>
        <taxon>Saccharomycetes</taxon>
        <taxon>Phaffomycetales</taxon>
        <taxon>Wickerhamomycetaceae</taxon>
        <taxon>Wickerhamomyces</taxon>
    </lineage>
</organism>
<accession>A0A1E3P0E5</accession>
<evidence type="ECO:0000313" key="11">
    <source>
        <dbReference type="EMBL" id="ODQ58845.1"/>
    </source>
</evidence>
<dbReference type="GO" id="GO:0031429">
    <property type="term" value="C:box H/ACA snoRNP complex"/>
    <property type="evidence" value="ECO:0007669"/>
    <property type="project" value="EnsemblFungi"/>
</dbReference>
<evidence type="ECO:0000256" key="5">
    <source>
        <dbReference type="ARBA" id="ARBA00022552"/>
    </source>
</evidence>
<evidence type="ECO:0000313" key="12">
    <source>
        <dbReference type="Proteomes" id="UP000094112"/>
    </source>
</evidence>
<dbReference type="AlphaFoldDB" id="A0A1E3P0E5"/>
<dbReference type="FunFam" id="2.20.28.40:FF:000002">
    <property type="entry name" value="H/ACA ribonucleoprotein complex subunit 3"/>
    <property type="match status" value="1"/>
</dbReference>
<dbReference type="GeneID" id="30199228"/>
<evidence type="ECO:0000256" key="10">
    <source>
        <dbReference type="ARBA" id="ARBA00032266"/>
    </source>
</evidence>
<evidence type="ECO:0000256" key="6">
    <source>
        <dbReference type="ARBA" id="ARBA00023242"/>
    </source>
</evidence>
<keyword evidence="7" id="KW-0687">Ribonucleoprotein</keyword>